<proteinExistence type="predicted"/>
<organism evidence="2 3">
    <name type="scientific">Phytophthora cactorum</name>
    <dbReference type="NCBI Taxonomy" id="29920"/>
    <lineage>
        <taxon>Eukaryota</taxon>
        <taxon>Sar</taxon>
        <taxon>Stramenopiles</taxon>
        <taxon>Oomycota</taxon>
        <taxon>Peronosporomycetes</taxon>
        <taxon>Peronosporales</taxon>
        <taxon>Peronosporaceae</taxon>
        <taxon>Phytophthora</taxon>
    </lineage>
</organism>
<evidence type="ECO:0000313" key="3">
    <source>
        <dbReference type="Proteomes" id="UP000688947"/>
    </source>
</evidence>
<feature type="chain" id="PRO_5035879628" description="Tyr recombinase domain-containing protein" evidence="1">
    <location>
        <begin position="19"/>
        <end position="221"/>
    </location>
</feature>
<comment type="caution">
    <text evidence="2">The sequence shown here is derived from an EMBL/GenBank/DDBJ whole genome shotgun (WGS) entry which is preliminary data.</text>
</comment>
<feature type="signal peptide" evidence="1">
    <location>
        <begin position="1"/>
        <end position="18"/>
    </location>
</feature>
<evidence type="ECO:0008006" key="4">
    <source>
        <dbReference type="Google" id="ProtNLM"/>
    </source>
</evidence>
<dbReference type="VEuPathDB" id="FungiDB:PC110_g23744"/>
<dbReference type="OrthoDB" id="123193at2759"/>
<gene>
    <name evidence="2" type="ORF">JG687_00016065</name>
</gene>
<name>A0A8T1TT27_9STRA</name>
<evidence type="ECO:0000256" key="1">
    <source>
        <dbReference type="SAM" id="SignalP"/>
    </source>
</evidence>
<reference evidence="2" key="1">
    <citation type="submission" date="2021-01" db="EMBL/GenBank/DDBJ databases">
        <title>Phytophthora aleatoria, a newly-described species from Pinus radiata is distinct from Phytophthora cactorum isolates based on comparative genomics.</title>
        <authorList>
            <person name="Mcdougal R."/>
            <person name="Panda P."/>
            <person name="Williams N."/>
            <person name="Studholme D.J."/>
        </authorList>
    </citation>
    <scope>NUCLEOTIDE SEQUENCE</scope>
    <source>
        <strain evidence="2">NZFS 3830</strain>
    </source>
</reference>
<evidence type="ECO:0000313" key="2">
    <source>
        <dbReference type="EMBL" id="KAG6947499.1"/>
    </source>
</evidence>
<dbReference type="Proteomes" id="UP000688947">
    <property type="component" value="Unassembled WGS sequence"/>
</dbReference>
<accession>A0A8T1TT27</accession>
<dbReference type="AlphaFoldDB" id="A0A8T1TT27"/>
<dbReference type="EMBL" id="JAENGZ010001538">
    <property type="protein sequence ID" value="KAG6947499.1"/>
    <property type="molecule type" value="Genomic_DNA"/>
</dbReference>
<sequence length="221" mass="24602">GRLLWGSISLSFFFLDRCSELWGPVTVDISTGKDRAHCVNVIVGDKQGKQVGSEAANAHSVEILFESHKGDRNAQGVTIQHYRSDDPLLCLVLAAQTCLRVRTNWRTENVTLGPYLKSISQRDTIKKAQVTSLIKNAVKNMGLSQNDYFCHSLRIGGACTLLAAGKSGLVIWLIRRRSIWCFSVYTRLRPGMIRDTPSSMIKVSAREHHKPHLISLEGEGQ</sequence>
<feature type="non-terminal residue" evidence="2">
    <location>
        <position position="1"/>
    </location>
</feature>
<protein>
    <recommendedName>
        <fullName evidence="4">Tyr recombinase domain-containing protein</fullName>
    </recommendedName>
</protein>
<keyword evidence="1" id="KW-0732">Signal</keyword>